<organism evidence="1 2">
    <name type="scientific">Legionella nautarum</name>
    <dbReference type="NCBI Taxonomy" id="45070"/>
    <lineage>
        <taxon>Bacteria</taxon>
        <taxon>Pseudomonadati</taxon>
        <taxon>Pseudomonadota</taxon>
        <taxon>Gammaproteobacteria</taxon>
        <taxon>Legionellales</taxon>
        <taxon>Legionellaceae</taxon>
        <taxon>Legionella</taxon>
    </lineage>
</organism>
<gene>
    <name evidence="1" type="ORF">Lnau_2357</name>
</gene>
<dbReference type="EMBL" id="LNYO01000023">
    <property type="protein sequence ID" value="KTD33606.1"/>
    <property type="molecule type" value="Genomic_DNA"/>
</dbReference>
<name>A0A0W0WND9_9GAMM</name>
<protein>
    <submittedName>
        <fullName evidence="1">Uncharacterized protein</fullName>
    </submittedName>
</protein>
<keyword evidence="2" id="KW-1185">Reference proteome</keyword>
<accession>A0A0W0WND9</accession>
<dbReference type="RefSeq" id="WP_058505356.1">
    <property type="nucleotide sequence ID" value="NZ_CAAAIF010000034.1"/>
</dbReference>
<dbReference type="Proteomes" id="UP000054725">
    <property type="component" value="Unassembled WGS sequence"/>
</dbReference>
<sequence length="64" mass="7429">MTLKLSFLENPDPDDVQLLTNEIAWISERRSYGETVLKQSIMIRINHNELFFVLIVQHMNAASP</sequence>
<evidence type="ECO:0000313" key="2">
    <source>
        <dbReference type="Proteomes" id="UP000054725"/>
    </source>
</evidence>
<comment type="caution">
    <text evidence="1">The sequence shown here is derived from an EMBL/GenBank/DDBJ whole genome shotgun (WGS) entry which is preliminary data.</text>
</comment>
<reference evidence="1 2" key="1">
    <citation type="submission" date="2015-11" db="EMBL/GenBank/DDBJ databases">
        <title>Genomic analysis of 38 Legionella species identifies large and diverse effector repertoires.</title>
        <authorList>
            <person name="Burstein D."/>
            <person name="Amaro F."/>
            <person name="Zusman T."/>
            <person name="Lifshitz Z."/>
            <person name="Cohen O."/>
            <person name="Gilbert J.A."/>
            <person name="Pupko T."/>
            <person name="Shuman H.A."/>
            <person name="Segal G."/>
        </authorList>
    </citation>
    <scope>NUCLEOTIDE SEQUENCE [LARGE SCALE GENOMIC DNA]</scope>
    <source>
        <strain evidence="1 2">ATCC 49506</strain>
    </source>
</reference>
<evidence type="ECO:0000313" key="1">
    <source>
        <dbReference type="EMBL" id="KTD33606.1"/>
    </source>
</evidence>
<dbReference type="AlphaFoldDB" id="A0A0W0WND9"/>
<dbReference type="PATRIC" id="fig|45070.6.peg.2489"/>
<proteinExistence type="predicted"/>
<dbReference type="STRING" id="45070.Lnau_2357"/>